<sequence>MTTTDRRLPAGTVLLSDSSTFGCQGGVHFFDPTTGLRGFFAMGGDLVGATGIALEADGNVLVTKDRHHPGGGTLLRLLRVDGATKQTVVSSEGSLVSPVAVAVEGDGNILVADLFSKGMGAVLRIDPVTGEQTVLSVGESRTDPLRPCGLCVEADGGIVIVEQAGPVPEPPAPQVVRIDPVSGARTVISSGGSLRSPVDVVIDHHGNIVVVDANAFEGFAGGVIKVDPVSGRQTTVTSGGSFDTPAAIAVEADGTLLVTDNKALTREPTVFRVDPATGDQRVLIMGPPFTSLSGVKVVPAG</sequence>
<dbReference type="PANTHER" id="PTHR24104">
    <property type="entry name" value="E3 UBIQUITIN-PROTEIN LIGASE NHLRC1-RELATED"/>
    <property type="match status" value="1"/>
</dbReference>
<dbReference type="PANTHER" id="PTHR24104:SF25">
    <property type="entry name" value="PROTEIN LIN-41"/>
    <property type="match status" value="1"/>
</dbReference>
<protein>
    <recommendedName>
        <fullName evidence="3">NHL repeat containing protein</fullName>
    </recommendedName>
</protein>
<comment type="caution">
    <text evidence="1">The sequence shown here is derived from an EMBL/GenBank/DDBJ whole genome shotgun (WGS) entry which is preliminary data.</text>
</comment>
<dbReference type="SUPFAM" id="SSF63825">
    <property type="entry name" value="YWTD domain"/>
    <property type="match status" value="1"/>
</dbReference>
<dbReference type="Proteomes" id="UP001600424">
    <property type="component" value="Unassembled WGS sequence"/>
</dbReference>
<evidence type="ECO:0000313" key="1">
    <source>
        <dbReference type="EMBL" id="MFE5984413.1"/>
    </source>
</evidence>
<evidence type="ECO:0008006" key="3">
    <source>
        <dbReference type="Google" id="ProtNLM"/>
    </source>
</evidence>
<proteinExistence type="predicted"/>
<dbReference type="EMBL" id="JBHTRV010000033">
    <property type="protein sequence ID" value="MFE5984413.1"/>
    <property type="molecule type" value="Genomic_DNA"/>
</dbReference>
<dbReference type="InterPro" id="IPR050952">
    <property type="entry name" value="TRIM-NHL_E3_ligases"/>
</dbReference>
<evidence type="ECO:0000313" key="2">
    <source>
        <dbReference type="Proteomes" id="UP001600424"/>
    </source>
</evidence>
<accession>A0ABW6J3A4</accession>
<organism evidence="1 2">
    <name type="scientific">Streptomyces wedmorensis</name>
    <dbReference type="NCBI Taxonomy" id="43759"/>
    <lineage>
        <taxon>Bacteria</taxon>
        <taxon>Bacillati</taxon>
        <taxon>Actinomycetota</taxon>
        <taxon>Actinomycetes</taxon>
        <taxon>Kitasatosporales</taxon>
        <taxon>Streptomycetaceae</taxon>
        <taxon>Streptomyces</taxon>
    </lineage>
</organism>
<dbReference type="Gene3D" id="2.120.10.30">
    <property type="entry name" value="TolB, C-terminal domain"/>
    <property type="match status" value="1"/>
</dbReference>
<keyword evidence="2" id="KW-1185">Reference proteome</keyword>
<dbReference type="RefSeq" id="WP_386248469.1">
    <property type="nucleotide sequence ID" value="NZ_JBHTRV010000033.1"/>
</dbReference>
<name>A0ABW6J3A4_STRWE</name>
<gene>
    <name evidence="1" type="ORF">ACFQ63_32555</name>
</gene>
<dbReference type="InterPro" id="IPR011042">
    <property type="entry name" value="6-blade_b-propeller_TolB-like"/>
</dbReference>
<reference evidence="1 2" key="1">
    <citation type="submission" date="2024-09" db="EMBL/GenBank/DDBJ databases">
        <title>The Natural Products Discovery Center: Release of the First 8490 Sequenced Strains for Exploring Actinobacteria Biosynthetic Diversity.</title>
        <authorList>
            <person name="Kalkreuter E."/>
            <person name="Kautsar S.A."/>
            <person name="Yang D."/>
            <person name="Bader C.D."/>
            <person name="Teijaro C.N."/>
            <person name="Fluegel L."/>
            <person name="Davis C.M."/>
            <person name="Simpson J.R."/>
            <person name="Lauterbach L."/>
            <person name="Steele A.D."/>
            <person name="Gui C."/>
            <person name="Meng S."/>
            <person name="Li G."/>
            <person name="Viehrig K."/>
            <person name="Ye F."/>
            <person name="Su P."/>
            <person name="Kiefer A.F."/>
            <person name="Nichols A."/>
            <person name="Cepeda A.J."/>
            <person name="Yan W."/>
            <person name="Fan B."/>
            <person name="Jiang Y."/>
            <person name="Adhikari A."/>
            <person name="Zheng C.-J."/>
            <person name="Schuster L."/>
            <person name="Cowan T.M."/>
            <person name="Smanski M.J."/>
            <person name="Chevrette M.G."/>
            <person name="De Carvalho L.P.S."/>
            <person name="Shen B."/>
        </authorList>
    </citation>
    <scope>NUCLEOTIDE SEQUENCE [LARGE SCALE GENOMIC DNA]</scope>
    <source>
        <strain evidence="1 2">NPDC056472</strain>
    </source>
</reference>